<evidence type="ECO:0000313" key="3">
    <source>
        <dbReference type="Proteomes" id="UP001060566"/>
    </source>
</evidence>
<comment type="caution">
    <text evidence="2">The sequence shown here is derived from an EMBL/GenBank/DDBJ whole genome shotgun (WGS) entry which is preliminary data.</text>
</comment>
<feature type="region of interest" description="Disordered" evidence="1">
    <location>
        <begin position="27"/>
        <end position="53"/>
    </location>
</feature>
<dbReference type="GeneID" id="301197991"/>
<dbReference type="Proteomes" id="UP001060566">
    <property type="component" value="Unassembled WGS sequence"/>
</dbReference>
<dbReference type="RefSeq" id="WP_001145766.1">
    <property type="nucleotide sequence ID" value="NZ_JAOXJG010000005.1"/>
</dbReference>
<protein>
    <recommendedName>
        <fullName evidence="4">Phage portal protein</fullName>
    </recommendedName>
</protein>
<keyword evidence="3" id="KW-1185">Reference proteome</keyword>
<reference evidence="2" key="1">
    <citation type="submission" date="2022-10" db="EMBL/GenBank/DDBJ databases">
        <title>De novo draft assembly of the Pseudomonas pretiosus genome isolated from the plants rhizorohere.</title>
        <authorList>
            <person name="Robas M."/>
            <person name="Fernandez V.M."/>
            <person name="Provanza A."/>
            <person name="Jimenez P.A."/>
        </authorList>
    </citation>
    <scope>NUCLEOTIDE SEQUENCE</scope>
    <source>
        <strain evidence="2">SAICEU11T</strain>
    </source>
</reference>
<sequence>MPWFLNTQTDVKWEVTDADHVKRCKNDPVYEEIDEPKPETAKKKRNAPTKTSE</sequence>
<proteinExistence type="predicted"/>
<accession>A0ABT3ER16</accession>
<name>A0ABT3ER16_9BACI</name>
<dbReference type="EMBL" id="JAOXJG010000005">
    <property type="protein sequence ID" value="MCW1239228.1"/>
    <property type="molecule type" value="Genomic_DNA"/>
</dbReference>
<gene>
    <name evidence="2" type="ORF">NGM45_09105</name>
</gene>
<evidence type="ECO:0000313" key="2">
    <source>
        <dbReference type="EMBL" id="MCW1239228.1"/>
    </source>
</evidence>
<organism evidence="2 3">
    <name type="scientific">Bacillus pretiosus</name>
    <dbReference type="NCBI Taxonomy" id="2983392"/>
    <lineage>
        <taxon>Bacteria</taxon>
        <taxon>Bacillati</taxon>
        <taxon>Bacillota</taxon>
        <taxon>Bacilli</taxon>
        <taxon>Bacillales</taxon>
        <taxon>Bacillaceae</taxon>
        <taxon>Bacillus</taxon>
    </lineage>
</organism>
<evidence type="ECO:0008006" key="4">
    <source>
        <dbReference type="Google" id="ProtNLM"/>
    </source>
</evidence>
<evidence type="ECO:0000256" key="1">
    <source>
        <dbReference type="SAM" id="MobiDB-lite"/>
    </source>
</evidence>